<name>A0A6M0H3G6_9CLOT</name>
<keyword evidence="2" id="KW-1185">Reference proteome</keyword>
<evidence type="ECO:0008006" key="3">
    <source>
        <dbReference type="Google" id="ProtNLM"/>
    </source>
</evidence>
<dbReference type="AlphaFoldDB" id="A0A6M0H3G6"/>
<dbReference type="Proteomes" id="UP000481872">
    <property type="component" value="Unassembled WGS sequence"/>
</dbReference>
<gene>
    <name evidence="1" type="ORF">G3M99_10585</name>
</gene>
<evidence type="ECO:0000313" key="1">
    <source>
        <dbReference type="EMBL" id="NEU05290.1"/>
    </source>
</evidence>
<protein>
    <recommendedName>
        <fullName evidence="3">HEAT repeat domain-containing protein</fullName>
    </recommendedName>
</protein>
<dbReference type="RefSeq" id="WP_199870144.1">
    <property type="nucleotide sequence ID" value="NZ_JAAGPU010000018.1"/>
</dbReference>
<dbReference type="SUPFAM" id="SSF48371">
    <property type="entry name" value="ARM repeat"/>
    <property type="match status" value="1"/>
</dbReference>
<accession>A0A6M0H3G6</accession>
<evidence type="ECO:0000313" key="2">
    <source>
        <dbReference type="Proteomes" id="UP000481872"/>
    </source>
</evidence>
<reference evidence="1 2" key="1">
    <citation type="submission" date="2020-02" db="EMBL/GenBank/DDBJ databases">
        <title>Genome assembly of a novel Clostridium senegalense strain.</title>
        <authorList>
            <person name="Gupta T.B."/>
            <person name="Jauregui R."/>
            <person name="Maclean P."/>
            <person name="Nawarathana A."/>
            <person name="Brightwell G."/>
        </authorList>
    </citation>
    <scope>NUCLEOTIDE SEQUENCE [LARGE SCALE GENOMIC DNA]</scope>
    <source>
        <strain evidence="1 2">AGRFS4</strain>
    </source>
</reference>
<dbReference type="EMBL" id="JAAGPU010000018">
    <property type="protein sequence ID" value="NEU05290.1"/>
    <property type="molecule type" value="Genomic_DNA"/>
</dbReference>
<sequence>MIKKVLERITNYNKRKSVKIDDSIDFEKINIREERIFRDLLANDLTLLAIPDIFKLLLSNNEKMKLQVAEVLNNFVRTLSFSQLVKMDTIFRERTSFEWYYDWNNKNPNNLIHPLMSQEEKITILGLSSFHPNGYFREKAILALSNIKTGNEIPYILIRLNDWVSQVRDTSKEQLERYITLEYITDFVDNLPLVLRLKECSRDEHSHIIDKIISIMTTKEGSEKLICGLQSTDSKMRLACYKIILERKVIDNKSIIKYLIKDSDPYNRLFVLRNIKNEITGEEFIDISQLLINDKHSQIRVIGLELLYYFAPKEAINMLEKSLFDNNQAVRELSRYLLSKYKKYDFAAIYHDGIKKNDKLYSSICGLGETGNKNDSKFIAKFIDSDITKIVKASIISLAGLNMEEYKEKILLFLNHKRADISKTARKVLGKEINANDIDNIYKIFKEDTYYHVKVNSAILLCSLSKWNSIRYILELCNDKEKEISMLGQRTLERWKLKYNQSFIAPSNIQIKELREALECFGKSIKDSDRDFIESCIRDFSK</sequence>
<dbReference type="InterPro" id="IPR016024">
    <property type="entry name" value="ARM-type_fold"/>
</dbReference>
<organism evidence="1 2">
    <name type="scientific">Clostridium senegalense</name>
    <dbReference type="NCBI Taxonomy" id="1465809"/>
    <lineage>
        <taxon>Bacteria</taxon>
        <taxon>Bacillati</taxon>
        <taxon>Bacillota</taxon>
        <taxon>Clostridia</taxon>
        <taxon>Eubacteriales</taxon>
        <taxon>Clostridiaceae</taxon>
        <taxon>Clostridium</taxon>
    </lineage>
</organism>
<dbReference type="InterPro" id="IPR011989">
    <property type="entry name" value="ARM-like"/>
</dbReference>
<proteinExistence type="predicted"/>
<comment type="caution">
    <text evidence="1">The sequence shown here is derived from an EMBL/GenBank/DDBJ whole genome shotgun (WGS) entry which is preliminary data.</text>
</comment>
<dbReference type="Gene3D" id="1.25.10.10">
    <property type="entry name" value="Leucine-rich Repeat Variant"/>
    <property type="match status" value="1"/>
</dbReference>